<name>A0A1S6QH33_9LACO</name>
<organism evidence="1 2">
    <name type="scientific">Lentilactobacillus curieae</name>
    <dbReference type="NCBI Taxonomy" id="1138822"/>
    <lineage>
        <taxon>Bacteria</taxon>
        <taxon>Bacillati</taxon>
        <taxon>Bacillota</taxon>
        <taxon>Bacilli</taxon>
        <taxon>Lactobacillales</taxon>
        <taxon>Lactobacillaceae</taxon>
        <taxon>Lentilactobacillus</taxon>
    </lineage>
</organism>
<reference evidence="1 2" key="1">
    <citation type="journal article" date="2015" name="Genome Announc.">
        <title>Genome Sequence of Lactobacillus curieae CCTCC M 2011381T, a Novel Producer of Gamma-aminobutyric Acid.</title>
        <authorList>
            <person name="Wang Y."/>
            <person name="Wang Y."/>
            <person name="Lang C."/>
            <person name="Wei D."/>
            <person name="Xu P."/>
            <person name="Xie J."/>
        </authorList>
    </citation>
    <scope>NUCLEOTIDE SEQUENCE [LARGE SCALE GENOMIC DNA]</scope>
    <source>
        <strain evidence="1 2">CCTCC M 2011381</strain>
    </source>
</reference>
<dbReference type="Proteomes" id="UP000030361">
    <property type="component" value="Chromosome"/>
</dbReference>
<dbReference type="AlphaFoldDB" id="A0A1S6QH33"/>
<dbReference type="eggNOG" id="ENOG50309WV">
    <property type="taxonomic scope" value="Bacteria"/>
</dbReference>
<gene>
    <name evidence="1" type="ORF">PL11_002755</name>
</gene>
<accession>A0A1S6QH33</accession>
<dbReference type="EMBL" id="CP018906">
    <property type="protein sequence ID" value="AQW20911.1"/>
    <property type="molecule type" value="Genomic_DNA"/>
</dbReference>
<dbReference type="KEGG" id="lcu:PL11_002755"/>
<sequence length="226" mass="26033">MSVYDKGENTLAKQGKYAKSSKQKQIKQILKAKRKPQERTINDSEFEDFMLVRYGLTLKKKLKLAVRESMQRFLQQWIVIGQDQQVWSIEELLPQVLQQINVGVPWQFYEQIADNFSEFQGFLNRELKAVPLKERKTISDELDASGVNEIIAGQLAANTFIATLGGNQEKLQQVTQEQLEATITSFSNEGTIDWEKVRGIFEPLGFDVPDNFDVPTKKWLQMISEK</sequence>
<protein>
    <submittedName>
        <fullName evidence="1">Uncharacterized protein</fullName>
    </submittedName>
</protein>
<keyword evidence="2" id="KW-1185">Reference proteome</keyword>
<evidence type="ECO:0000313" key="2">
    <source>
        <dbReference type="Proteomes" id="UP000030361"/>
    </source>
</evidence>
<proteinExistence type="predicted"/>
<evidence type="ECO:0000313" key="1">
    <source>
        <dbReference type="EMBL" id="AQW20911.1"/>
    </source>
</evidence>